<name>A0ABU8I9B5_9SPHI</name>
<evidence type="ECO:0000259" key="1">
    <source>
        <dbReference type="Pfam" id="PF07566"/>
    </source>
</evidence>
<dbReference type="EMBL" id="JAYLLN010000053">
    <property type="protein sequence ID" value="MEI5986327.1"/>
    <property type="molecule type" value="Genomic_DNA"/>
</dbReference>
<sequence>MELYMLVIGGKPLGRYIEQHDVFFGISEELKDLVPALKAFWPEMNGKMHIDSWRKVSRVGGFKVLVKEKIEETVDDSGLDKKGLVSGRNSLFFVNLGGYKPNDMEEYHYKQLVVAKDLAEASRIAKQTVFWKHHESSHIDDKYGIDVDDIYNVEDLLTEEMKRKYKLVFEEVVGGDGVGGDMDEDKLEVGYLKLSKLEG</sequence>
<comment type="caution">
    <text evidence="2">The sequence shown here is derived from an EMBL/GenBank/DDBJ whole genome shotgun (WGS) entry which is preliminary data.</text>
</comment>
<dbReference type="Gene3D" id="3.10.20.10">
    <property type="match status" value="2"/>
</dbReference>
<dbReference type="Pfam" id="PF07566">
    <property type="entry name" value="DUF1543"/>
    <property type="match status" value="1"/>
</dbReference>
<proteinExistence type="predicted"/>
<keyword evidence="3" id="KW-1185">Reference proteome</keyword>
<feature type="domain" description="DUF1543" evidence="1">
    <location>
        <begin position="16"/>
        <end position="65"/>
    </location>
</feature>
<gene>
    <name evidence="2" type="ORF">VJ786_15595</name>
</gene>
<evidence type="ECO:0000313" key="3">
    <source>
        <dbReference type="Proteomes" id="UP001363035"/>
    </source>
</evidence>
<dbReference type="RefSeq" id="WP_099365651.1">
    <property type="nucleotide sequence ID" value="NZ_JAYLLN010000053.1"/>
</dbReference>
<reference evidence="2 3" key="1">
    <citation type="submission" date="2024-01" db="EMBL/GenBank/DDBJ databases">
        <title>Sphingobacterium tenebrionis sp. nov., a novel endophyte isolated from tenebrio molitor intestines.</title>
        <authorList>
            <person name="Zhang C."/>
        </authorList>
    </citation>
    <scope>NUCLEOTIDE SEQUENCE [LARGE SCALE GENOMIC DNA]</scope>
    <source>
        <strain evidence="2 3">PU5-4</strain>
    </source>
</reference>
<dbReference type="InterPro" id="IPR011440">
    <property type="entry name" value="DUF1543"/>
</dbReference>
<evidence type="ECO:0000313" key="2">
    <source>
        <dbReference type="EMBL" id="MEI5986327.1"/>
    </source>
</evidence>
<dbReference type="Proteomes" id="UP001363035">
    <property type="component" value="Unassembled WGS sequence"/>
</dbReference>
<protein>
    <submittedName>
        <fullName evidence="2">DUF1543 domain-containing protein</fullName>
    </submittedName>
</protein>
<accession>A0ABU8I9B5</accession>
<organism evidence="2 3">
    <name type="scientific">Sphingobacterium tenebrionis</name>
    <dbReference type="NCBI Taxonomy" id="3111775"/>
    <lineage>
        <taxon>Bacteria</taxon>
        <taxon>Pseudomonadati</taxon>
        <taxon>Bacteroidota</taxon>
        <taxon>Sphingobacteriia</taxon>
        <taxon>Sphingobacteriales</taxon>
        <taxon>Sphingobacteriaceae</taxon>
        <taxon>Sphingobacterium</taxon>
    </lineage>
</organism>